<protein>
    <recommendedName>
        <fullName evidence="4">Serine protease</fullName>
    </recommendedName>
</protein>
<evidence type="ECO:0000256" key="1">
    <source>
        <dbReference type="SAM" id="SignalP"/>
    </source>
</evidence>
<feature type="signal peptide" evidence="1">
    <location>
        <begin position="1"/>
        <end position="29"/>
    </location>
</feature>
<reference evidence="2 3" key="2">
    <citation type="journal article" date="2016" name="Genome Announc.">
        <title>Draft Genome Sequence of Erythromycin- and Oxytetracycline-Sensitive Nocardia seriolae Strain U-1 (NBRC 110359).</title>
        <authorList>
            <person name="Imajoh M."/>
            <person name="Sukeda M."/>
            <person name="Shimizu M."/>
            <person name="Yamane J."/>
            <person name="Ohnishi K."/>
            <person name="Oshima S."/>
        </authorList>
    </citation>
    <scope>NUCLEOTIDE SEQUENCE [LARGE SCALE GENOMIC DNA]</scope>
    <source>
        <strain evidence="2 3">U-1</strain>
    </source>
</reference>
<evidence type="ECO:0008006" key="4">
    <source>
        <dbReference type="Google" id="ProtNLM"/>
    </source>
</evidence>
<dbReference type="Proteomes" id="UP000037179">
    <property type="component" value="Unassembled WGS sequence"/>
</dbReference>
<accession>A0ABC9Z0U8</accession>
<gene>
    <name evidence="2" type="ORF">NSK11_contig00103-0031</name>
</gene>
<sequence length="259" mass="25873">MGMQVSPHWIATAAVVVACGLAAAPAAHADPGDATESGNTVADLDPVADVSTVADVDTVAALGGGSGIVLGRSTKCSLTTIGYDAAGRLVGFTAGHCAEAGTPVRGEQFPDAGVLGVVRDSDAQLDYAVIEFDPSVVTPLRTVNGSTIAGFAPAPPAWSIVCQNGRTSGHACGVVWASSPVGFMEQACSSYGDSGAPVTIGDQLVGLISAPLFSDTKAYRFSCTDPGNPIHTPVIAIAFDTVRAAVDAGKGVGSGFQPI</sequence>
<keyword evidence="1" id="KW-0732">Signal</keyword>
<dbReference type="SUPFAM" id="SSF50494">
    <property type="entry name" value="Trypsin-like serine proteases"/>
    <property type="match status" value="1"/>
</dbReference>
<name>A0ABC9Z0U8_9NOCA</name>
<feature type="chain" id="PRO_5044894096" description="Serine protease" evidence="1">
    <location>
        <begin position="30"/>
        <end position="259"/>
    </location>
</feature>
<reference evidence="3" key="1">
    <citation type="submission" date="2015-07" db="EMBL/GenBank/DDBJ databases">
        <title>Nocardia seriolae U-1 whole genome shotgun sequence.</title>
        <authorList>
            <person name="Imajoh M."/>
            <person name="Fukumoto Y."/>
            <person name="Sukeda M."/>
            <person name="Yamane J."/>
            <person name="Yamasaki K."/>
            <person name="Shimizu M."/>
            <person name="Ohnishi K."/>
            <person name="Oshima S."/>
        </authorList>
    </citation>
    <scope>NUCLEOTIDE SEQUENCE [LARGE SCALE GENOMIC DNA]</scope>
    <source>
        <strain evidence="3">U-1</strain>
    </source>
</reference>
<dbReference type="EMBL" id="BBYQ01000103">
    <property type="protein sequence ID" value="GAP31110.1"/>
    <property type="molecule type" value="Genomic_DNA"/>
</dbReference>
<evidence type="ECO:0000313" key="3">
    <source>
        <dbReference type="Proteomes" id="UP000037179"/>
    </source>
</evidence>
<evidence type="ECO:0000313" key="2">
    <source>
        <dbReference type="EMBL" id="GAP31110.1"/>
    </source>
</evidence>
<dbReference type="AlphaFoldDB" id="A0ABC9Z0U8"/>
<keyword evidence="3" id="KW-1185">Reference proteome</keyword>
<proteinExistence type="predicted"/>
<dbReference type="InterPro" id="IPR009003">
    <property type="entry name" value="Peptidase_S1_PA"/>
</dbReference>
<comment type="caution">
    <text evidence="2">The sequence shown here is derived from an EMBL/GenBank/DDBJ whole genome shotgun (WGS) entry which is preliminary data.</text>
</comment>
<dbReference type="InterPro" id="IPR043504">
    <property type="entry name" value="Peptidase_S1_PA_chymotrypsin"/>
</dbReference>
<dbReference type="Gene3D" id="2.40.10.10">
    <property type="entry name" value="Trypsin-like serine proteases"/>
    <property type="match status" value="2"/>
</dbReference>
<organism evidence="2 3">
    <name type="scientific">Nocardia seriolae</name>
    <dbReference type="NCBI Taxonomy" id="37332"/>
    <lineage>
        <taxon>Bacteria</taxon>
        <taxon>Bacillati</taxon>
        <taxon>Actinomycetota</taxon>
        <taxon>Actinomycetes</taxon>
        <taxon>Mycobacteriales</taxon>
        <taxon>Nocardiaceae</taxon>
        <taxon>Nocardia</taxon>
    </lineage>
</organism>